<comment type="catalytic activity">
    <reaction evidence="6 7">
        <text>Release of N-terminal amino acids, preferentially methionine, from peptides and arylamides.</text>
        <dbReference type="EC" id="3.4.11.18"/>
    </reaction>
</comment>
<dbReference type="NCBIfam" id="TIGR00500">
    <property type="entry name" value="met_pdase_I"/>
    <property type="match status" value="1"/>
</dbReference>
<dbReference type="GO" id="GO:0046872">
    <property type="term" value="F:metal ion binding"/>
    <property type="evidence" value="ECO:0007669"/>
    <property type="project" value="UniProtKB-UniRule"/>
</dbReference>
<evidence type="ECO:0000313" key="9">
    <source>
        <dbReference type="EMBL" id="SDC23006.1"/>
    </source>
</evidence>
<comment type="cofactor">
    <cofactor evidence="6">
        <name>Co(2+)</name>
        <dbReference type="ChEBI" id="CHEBI:48828"/>
    </cofactor>
    <cofactor evidence="6">
        <name>Zn(2+)</name>
        <dbReference type="ChEBI" id="CHEBI:29105"/>
    </cofactor>
    <cofactor evidence="6">
        <name>Mn(2+)</name>
        <dbReference type="ChEBI" id="CHEBI:29035"/>
    </cofactor>
    <cofactor evidence="6">
        <name>Fe(2+)</name>
        <dbReference type="ChEBI" id="CHEBI:29033"/>
    </cofactor>
    <text evidence="6">Binds 2 divalent metal cations per subunit. Has a high-affinity and a low affinity metal-binding site. The true nature of the physiological cofactor is under debate. The enzyme is active with cobalt, zinc, manganese or divalent iron ions. Most likely, methionine aminopeptidases function as mononuclear Fe(2+)-metalloproteases under physiological conditions, and the catalytically relevant metal-binding site has been assigned to the histidine-containing high-affinity site.</text>
</comment>
<feature type="binding site" evidence="6">
    <location>
        <position position="177"/>
    </location>
    <ligand>
        <name>a divalent metal cation</name>
        <dbReference type="ChEBI" id="CHEBI:60240"/>
        <label>1</label>
    </ligand>
</feature>
<dbReference type="AlphaFoldDB" id="A0A1G6JYB5"/>
<feature type="binding site" evidence="6">
    <location>
        <position position="148"/>
    </location>
    <ligand>
        <name>substrate</name>
    </ligand>
</feature>
<name>A0A1G6JYB5_9BURK</name>
<dbReference type="GO" id="GO:0004239">
    <property type="term" value="F:initiator methionyl aminopeptidase activity"/>
    <property type="evidence" value="ECO:0007669"/>
    <property type="project" value="UniProtKB-UniRule"/>
</dbReference>
<feature type="domain" description="Peptidase M24" evidence="8">
    <location>
        <begin position="82"/>
        <end position="311"/>
    </location>
</feature>
<evidence type="ECO:0000259" key="8">
    <source>
        <dbReference type="Pfam" id="PF00557"/>
    </source>
</evidence>
<dbReference type="GO" id="GO:0070006">
    <property type="term" value="F:metalloaminopeptidase activity"/>
    <property type="evidence" value="ECO:0007669"/>
    <property type="project" value="UniProtKB-UniRule"/>
</dbReference>
<gene>
    <name evidence="6" type="primary">map</name>
    <name evidence="9" type="ORF">SAMN05421548_10513</name>
</gene>
<accession>A0A1G6JYB5</accession>
<dbReference type="GO" id="GO:0005829">
    <property type="term" value="C:cytosol"/>
    <property type="evidence" value="ECO:0007669"/>
    <property type="project" value="TreeGrafter"/>
</dbReference>
<keyword evidence="4 6" id="KW-0479">Metal-binding</keyword>
<dbReference type="SUPFAM" id="SSF55920">
    <property type="entry name" value="Creatinase/aminopeptidase"/>
    <property type="match status" value="1"/>
</dbReference>
<dbReference type="GO" id="GO:0006508">
    <property type="term" value="P:proteolysis"/>
    <property type="evidence" value="ECO:0007669"/>
    <property type="project" value="UniProtKB-KW"/>
</dbReference>
<keyword evidence="2 6" id="KW-0031">Aminopeptidase</keyword>
<dbReference type="HAMAP" id="MF_01974">
    <property type="entry name" value="MetAP_1"/>
    <property type="match status" value="1"/>
</dbReference>
<evidence type="ECO:0000313" key="10">
    <source>
        <dbReference type="Proteomes" id="UP000198908"/>
    </source>
</evidence>
<comment type="function">
    <text evidence="1 6">Removes the N-terminal methionine from nascent proteins. The N-terminal methionine is often cleaved when the second residue in the primary sequence is small and uncharged (Met-Ala-, Cys, Gly, Pro, Ser, Thr, or Val). Requires deformylation of the N(alpha)-formylated initiator methionine before it can be hydrolyzed.</text>
</comment>
<evidence type="ECO:0000256" key="1">
    <source>
        <dbReference type="ARBA" id="ARBA00002521"/>
    </source>
</evidence>
<dbReference type="InterPro" id="IPR002467">
    <property type="entry name" value="Pept_M24A_MAP1"/>
</dbReference>
<dbReference type="Gene3D" id="3.90.230.10">
    <property type="entry name" value="Creatinase/methionine aminopeptidase superfamily"/>
    <property type="match status" value="1"/>
</dbReference>
<dbReference type="InterPro" id="IPR000994">
    <property type="entry name" value="Pept_M24"/>
</dbReference>
<evidence type="ECO:0000256" key="6">
    <source>
        <dbReference type="HAMAP-Rule" id="MF_01974"/>
    </source>
</evidence>
<reference evidence="10" key="1">
    <citation type="submission" date="2016-09" db="EMBL/GenBank/DDBJ databases">
        <authorList>
            <person name="Varghese N."/>
            <person name="Submissions S."/>
        </authorList>
    </citation>
    <scope>NUCLEOTIDE SEQUENCE [LARGE SCALE GENOMIC DNA]</scope>
    <source>
        <strain evidence="10">TNe-862</strain>
    </source>
</reference>
<evidence type="ECO:0000256" key="7">
    <source>
        <dbReference type="RuleBase" id="RU003653"/>
    </source>
</evidence>
<proteinExistence type="inferred from homology"/>
<feature type="binding site" evidence="6">
    <location>
        <position position="304"/>
    </location>
    <ligand>
        <name>a divalent metal cation</name>
        <dbReference type="ChEBI" id="CHEBI:60240"/>
        <label>2</label>
        <note>catalytic</note>
    </ligand>
</feature>
<dbReference type="Proteomes" id="UP000198908">
    <property type="component" value="Unassembled WGS sequence"/>
</dbReference>
<feature type="binding site" evidence="6">
    <location>
        <position position="304"/>
    </location>
    <ligand>
        <name>a divalent metal cation</name>
        <dbReference type="ChEBI" id="CHEBI:60240"/>
        <label>1</label>
    </ligand>
</feature>
<comment type="subunit">
    <text evidence="6">Monomer.</text>
</comment>
<sequence>MRPASRCKIFLIRDGGLRSNNREYSRIRRPAVRGPYTVRALPTLRGRYNRSFEFAAKRLARRRAHFGLLMPITYKSADDLARLRVSGRLAADVLAMIGEHVKPGVSTDELDAICNDYIVNTLKAVPANVGYLGFPKTICTSVNSVVCHGIPNRNEVLKDGDIINIDVAVIKDGYFGDTSRMYCVGTPSTVGRQLIDTTYEAMLAGIRQVKPGATLGDVGSAIQKRAQADGFSIVREYCGHGIGKVYHEEPQVLHYGQPGQGIRLKPGMVFTIEPMVNAGRAGTTVQRDGWTVVTRDRSLSAQWEHMVAVTDDGYELLTPWPDGTGAYEAP</sequence>
<dbReference type="PANTHER" id="PTHR43330">
    <property type="entry name" value="METHIONINE AMINOPEPTIDASE"/>
    <property type="match status" value="1"/>
</dbReference>
<feature type="binding site" evidence="6">
    <location>
        <position position="166"/>
    </location>
    <ligand>
        <name>a divalent metal cation</name>
        <dbReference type="ChEBI" id="CHEBI:60240"/>
        <label>1</label>
    </ligand>
</feature>
<comment type="similarity">
    <text evidence="6">Belongs to the peptidase M24A family. Methionine aminopeptidase type 1 subfamily.</text>
</comment>
<feature type="binding site" evidence="6">
    <location>
        <position position="273"/>
    </location>
    <ligand>
        <name>a divalent metal cation</name>
        <dbReference type="ChEBI" id="CHEBI:60240"/>
        <label>2</label>
        <note>catalytic</note>
    </ligand>
</feature>
<dbReference type="InterPro" id="IPR001714">
    <property type="entry name" value="Pept_M24_MAP"/>
</dbReference>
<dbReference type="PRINTS" id="PR00599">
    <property type="entry name" value="MAPEPTIDASE"/>
</dbReference>
<dbReference type="EC" id="3.4.11.18" evidence="6 7"/>
<feature type="binding site" evidence="6">
    <location>
        <position position="247"/>
    </location>
    <ligand>
        <name>substrate</name>
    </ligand>
</feature>
<organism evidence="9 10">
    <name type="scientific">Paraburkholderia lycopersici</name>
    <dbReference type="NCBI Taxonomy" id="416944"/>
    <lineage>
        <taxon>Bacteria</taxon>
        <taxon>Pseudomonadati</taxon>
        <taxon>Pseudomonadota</taxon>
        <taxon>Betaproteobacteria</taxon>
        <taxon>Burkholderiales</taxon>
        <taxon>Burkholderiaceae</taxon>
        <taxon>Paraburkholderia</taxon>
    </lineage>
</organism>
<keyword evidence="5 6" id="KW-0378">Hydrolase</keyword>
<keyword evidence="10" id="KW-1185">Reference proteome</keyword>
<dbReference type="CDD" id="cd01086">
    <property type="entry name" value="MetAP1"/>
    <property type="match status" value="1"/>
</dbReference>
<evidence type="ECO:0000256" key="5">
    <source>
        <dbReference type="ARBA" id="ARBA00022801"/>
    </source>
</evidence>
<evidence type="ECO:0000256" key="2">
    <source>
        <dbReference type="ARBA" id="ARBA00022438"/>
    </source>
</evidence>
<feature type="binding site" evidence="6">
    <location>
        <position position="240"/>
    </location>
    <ligand>
        <name>a divalent metal cation</name>
        <dbReference type="ChEBI" id="CHEBI:60240"/>
        <label>2</label>
        <note>catalytic</note>
    </ligand>
</feature>
<dbReference type="InterPro" id="IPR036005">
    <property type="entry name" value="Creatinase/aminopeptidase-like"/>
</dbReference>
<dbReference type="STRING" id="416944.SAMN05421548_10513"/>
<evidence type="ECO:0000256" key="4">
    <source>
        <dbReference type="ARBA" id="ARBA00022723"/>
    </source>
</evidence>
<evidence type="ECO:0000256" key="3">
    <source>
        <dbReference type="ARBA" id="ARBA00022670"/>
    </source>
</evidence>
<dbReference type="PANTHER" id="PTHR43330:SF27">
    <property type="entry name" value="METHIONINE AMINOPEPTIDASE"/>
    <property type="match status" value="1"/>
</dbReference>
<dbReference type="EMBL" id="FMYQ01000005">
    <property type="protein sequence ID" value="SDC23006.1"/>
    <property type="molecule type" value="Genomic_DNA"/>
</dbReference>
<feature type="binding site" evidence="6">
    <location>
        <position position="177"/>
    </location>
    <ligand>
        <name>a divalent metal cation</name>
        <dbReference type="ChEBI" id="CHEBI:60240"/>
        <label>2</label>
        <note>catalytic</note>
    </ligand>
</feature>
<dbReference type="Pfam" id="PF00557">
    <property type="entry name" value="Peptidase_M24"/>
    <property type="match status" value="1"/>
</dbReference>
<keyword evidence="3 6" id="KW-0645">Protease</keyword>
<dbReference type="PROSITE" id="PS00680">
    <property type="entry name" value="MAP_1"/>
    <property type="match status" value="1"/>
</dbReference>
<protein>
    <recommendedName>
        <fullName evidence="6 7">Methionine aminopeptidase</fullName>
        <shortName evidence="6">MAP</shortName>
        <shortName evidence="6">MetAP</shortName>
        <ecNumber evidence="6 7">3.4.11.18</ecNumber>
    </recommendedName>
    <alternativeName>
        <fullName evidence="6">Peptidase M</fullName>
    </alternativeName>
</protein>